<evidence type="ECO:0000256" key="2">
    <source>
        <dbReference type="SAM" id="Phobius"/>
    </source>
</evidence>
<organism evidence="3 4">
    <name type="scientific">Dactylosporangium vinaceum</name>
    <dbReference type="NCBI Taxonomy" id="53362"/>
    <lineage>
        <taxon>Bacteria</taxon>
        <taxon>Bacillati</taxon>
        <taxon>Actinomycetota</taxon>
        <taxon>Actinomycetes</taxon>
        <taxon>Micromonosporales</taxon>
        <taxon>Micromonosporaceae</taxon>
        <taxon>Dactylosporangium</taxon>
    </lineage>
</organism>
<gene>
    <name evidence="3" type="ORF">ACFFTR_22650</name>
</gene>
<sequence length="449" mass="48417">MTTLRSVFRELAEQAPAVTVPPNLLETARRRRTRRRLAALAAVIALVALALAVPLARSQPPASRDPGGGLPQHLVTVPRDTDTVERSPVGPAAAIYSLGEDNPQSDPEDFDFAWWRGGHTVASSTIVARDRDAYRIVRSGYYTGAELSPDGRYLIAEGRVVDLATGRERLRLAAAPTEAHLSPDGQTPPGDNTTLYGRWTEDGTRLIAAENDRTMIVSWPSGQVERLVRHPGQRPVDQDLALSPDGRDLAVQSNGLFRVYGADGDLRWSQTASNDLRRIGGRAAWRADGRLFVFDRQVTGCSGCGWAPGTWRLRALDGATGEAVAAPAYPEIRDAMFVNVVTWRGDVAYAVVAYTNGRTDDRMDIGGAALVRLAPGAPAPQVVLAGPEGTHELGVATDLVDRVRPVGRPEFGRNPAEDWGPALSWAACPALVAAVVSVAWVTRRRWVAP</sequence>
<keyword evidence="2" id="KW-0812">Transmembrane</keyword>
<keyword evidence="2" id="KW-0472">Membrane</keyword>
<evidence type="ECO:0000313" key="3">
    <source>
        <dbReference type="EMBL" id="MFB9445890.1"/>
    </source>
</evidence>
<name>A0ABV5MAQ0_9ACTN</name>
<proteinExistence type="predicted"/>
<feature type="transmembrane region" description="Helical" evidence="2">
    <location>
        <begin position="422"/>
        <end position="441"/>
    </location>
</feature>
<keyword evidence="4" id="KW-1185">Reference proteome</keyword>
<dbReference type="Proteomes" id="UP001589608">
    <property type="component" value="Unassembled WGS sequence"/>
</dbReference>
<evidence type="ECO:0008006" key="5">
    <source>
        <dbReference type="Google" id="ProtNLM"/>
    </source>
</evidence>
<evidence type="ECO:0000256" key="1">
    <source>
        <dbReference type="SAM" id="MobiDB-lite"/>
    </source>
</evidence>
<feature type="transmembrane region" description="Helical" evidence="2">
    <location>
        <begin position="37"/>
        <end position="56"/>
    </location>
</feature>
<dbReference type="SUPFAM" id="SSF82171">
    <property type="entry name" value="DPP6 N-terminal domain-like"/>
    <property type="match status" value="1"/>
</dbReference>
<dbReference type="EMBL" id="JBHMCA010000043">
    <property type="protein sequence ID" value="MFB9445890.1"/>
    <property type="molecule type" value="Genomic_DNA"/>
</dbReference>
<reference evidence="3 4" key="1">
    <citation type="submission" date="2024-09" db="EMBL/GenBank/DDBJ databases">
        <authorList>
            <person name="Sun Q."/>
            <person name="Mori K."/>
        </authorList>
    </citation>
    <scope>NUCLEOTIDE SEQUENCE [LARGE SCALE GENOMIC DNA]</scope>
    <source>
        <strain evidence="3 4">JCM 3307</strain>
    </source>
</reference>
<protein>
    <recommendedName>
        <fullName evidence="5">WD40 repeat domain-containing protein</fullName>
    </recommendedName>
</protein>
<dbReference type="Gene3D" id="2.120.10.30">
    <property type="entry name" value="TolB, C-terminal domain"/>
    <property type="match status" value="1"/>
</dbReference>
<evidence type="ECO:0000313" key="4">
    <source>
        <dbReference type="Proteomes" id="UP001589608"/>
    </source>
</evidence>
<accession>A0ABV5MAQ0</accession>
<dbReference type="RefSeq" id="WP_223093048.1">
    <property type="nucleotide sequence ID" value="NZ_CP061913.1"/>
</dbReference>
<keyword evidence="2" id="KW-1133">Transmembrane helix</keyword>
<dbReference type="InterPro" id="IPR011042">
    <property type="entry name" value="6-blade_b-propeller_TolB-like"/>
</dbReference>
<feature type="region of interest" description="Disordered" evidence="1">
    <location>
        <begin position="58"/>
        <end position="86"/>
    </location>
</feature>
<comment type="caution">
    <text evidence="3">The sequence shown here is derived from an EMBL/GenBank/DDBJ whole genome shotgun (WGS) entry which is preliminary data.</text>
</comment>